<dbReference type="GO" id="GO:0005634">
    <property type="term" value="C:nucleus"/>
    <property type="evidence" value="ECO:0007669"/>
    <property type="project" value="TreeGrafter"/>
</dbReference>
<evidence type="ECO:0000256" key="5">
    <source>
        <dbReference type="SAM" id="MobiDB-lite"/>
    </source>
</evidence>
<proteinExistence type="predicted"/>
<dbReference type="SMART" id="SM01014">
    <property type="entry name" value="ARID"/>
    <property type="match status" value="1"/>
</dbReference>
<dbReference type="InterPro" id="IPR036431">
    <property type="entry name" value="ARID_dom_sf"/>
</dbReference>
<accession>A0A2V3IYD2</accession>
<dbReference type="Proteomes" id="UP000247409">
    <property type="component" value="Unassembled WGS sequence"/>
</dbReference>
<keyword evidence="4" id="KW-0539">Nucleus</keyword>
<keyword evidence="2" id="KW-0238">DNA-binding</keyword>
<keyword evidence="1" id="KW-0805">Transcription regulation</keyword>
<evidence type="ECO:0000313" key="8">
    <source>
        <dbReference type="Proteomes" id="UP000247409"/>
    </source>
</evidence>
<keyword evidence="8" id="KW-1185">Reference proteome</keyword>
<dbReference type="PANTHER" id="PTHR15348:SF0">
    <property type="entry name" value="PROTEIN DEAD RINGER"/>
    <property type="match status" value="1"/>
</dbReference>
<evidence type="ECO:0000259" key="6">
    <source>
        <dbReference type="PROSITE" id="PS51011"/>
    </source>
</evidence>
<comment type="caution">
    <text evidence="7">The sequence shown here is derived from an EMBL/GenBank/DDBJ whole genome shotgun (WGS) entry which is preliminary data.</text>
</comment>
<evidence type="ECO:0000256" key="1">
    <source>
        <dbReference type="ARBA" id="ARBA00023015"/>
    </source>
</evidence>
<evidence type="ECO:0000313" key="7">
    <source>
        <dbReference type="EMBL" id="PXF47073.1"/>
    </source>
</evidence>
<feature type="domain" description="ARID" evidence="6">
    <location>
        <begin position="121"/>
        <end position="213"/>
    </location>
</feature>
<dbReference type="InterPro" id="IPR001606">
    <property type="entry name" value="ARID_dom"/>
</dbReference>
<dbReference type="SMART" id="SM00501">
    <property type="entry name" value="BRIGHT"/>
    <property type="match status" value="1"/>
</dbReference>
<dbReference type="Pfam" id="PF01388">
    <property type="entry name" value="ARID"/>
    <property type="match status" value="1"/>
</dbReference>
<reference evidence="7 8" key="1">
    <citation type="journal article" date="2018" name="Mol. Biol. Evol.">
        <title>Analysis of the draft genome of the red seaweed Gracilariopsis chorda provides insights into genome size evolution in Rhodophyta.</title>
        <authorList>
            <person name="Lee J."/>
            <person name="Yang E.C."/>
            <person name="Graf L."/>
            <person name="Yang J.H."/>
            <person name="Qiu H."/>
            <person name="Zel Zion U."/>
            <person name="Chan C.X."/>
            <person name="Stephens T.G."/>
            <person name="Weber A.P.M."/>
            <person name="Boo G.H."/>
            <person name="Boo S.M."/>
            <person name="Kim K.M."/>
            <person name="Shin Y."/>
            <person name="Jung M."/>
            <person name="Lee S.J."/>
            <person name="Yim H.S."/>
            <person name="Lee J.H."/>
            <person name="Bhattacharya D."/>
            <person name="Yoon H.S."/>
        </authorList>
    </citation>
    <scope>NUCLEOTIDE SEQUENCE [LARGE SCALE GENOMIC DNA]</scope>
    <source>
        <strain evidence="7 8">SKKU-2015</strain>
        <tissue evidence="7">Whole body</tissue>
    </source>
</reference>
<dbReference type="SUPFAM" id="SSF46774">
    <property type="entry name" value="ARID-like"/>
    <property type="match status" value="1"/>
</dbReference>
<name>A0A2V3IYD2_9FLOR</name>
<dbReference type="EMBL" id="NBIV01000029">
    <property type="protein sequence ID" value="PXF47073.1"/>
    <property type="molecule type" value="Genomic_DNA"/>
</dbReference>
<dbReference type="AlphaFoldDB" id="A0A2V3IYD2"/>
<evidence type="ECO:0000256" key="4">
    <source>
        <dbReference type="ARBA" id="ARBA00023242"/>
    </source>
</evidence>
<dbReference type="PROSITE" id="PS51011">
    <property type="entry name" value="ARID"/>
    <property type="match status" value="1"/>
</dbReference>
<dbReference type="GO" id="GO:0006357">
    <property type="term" value="P:regulation of transcription by RNA polymerase II"/>
    <property type="evidence" value="ECO:0007669"/>
    <property type="project" value="InterPro"/>
</dbReference>
<dbReference type="Gene3D" id="1.10.150.60">
    <property type="entry name" value="ARID DNA-binding domain"/>
    <property type="match status" value="1"/>
</dbReference>
<dbReference type="PANTHER" id="PTHR15348">
    <property type="entry name" value="AT-RICH INTERACTIVE DOMAIN-CONTAINING PROTEIN ARID DOMAIN- CONTAINING PROTEIN DEAD RINGER PROTEIN B-CELL REGULATOR OF IGH TRANSCRIPTION BRIGHT"/>
    <property type="match status" value="1"/>
</dbReference>
<keyword evidence="3" id="KW-0804">Transcription</keyword>
<dbReference type="InterPro" id="IPR045147">
    <property type="entry name" value="ARI3A/B/C"/>
</dbReference>
<sequence length="413" mass="45137">MPNLASFRATSFDVPPLPDKLQLQHLSARDPPTMASPPPTTVSRRFPADDHVELAPGDYSGKLPVDIMTMPVVPCPLIKLGNRVIICGRYSDNEPCVKAANSLGVLMLSSTYTNCKPPAAITRRDSFIADWKAFHYEMYGLVPRLPTVSGSKLDLFLFAEQVLLLGGIDTVIEKRGFVVLAKQLCLSKPCTSAAVVLRRAHQSLMHQYEQRLIQLSTATPDQTYLHSHPRVAHQLPAEHPNEPTPTLPSFPYLPQNALHDPYHRHPTNPTNKMRRISESDSDSNDHYYQTSASPRKKMRRISDPPALSSAFPKSSTSLALSLNPQSNVAAPPQLSYDNRSAPLPGPAQINRLSYPPRDGARAVLSARVLEVTSERTQLLNTNTVAETGASLANLSNDTGSVGVAHFANQGPAP</sequence>
<organism evidence="7 8">
    <name type="scientific">Gracilariopsis chorda</name>
    <dbReference type="NCBI Taxonomy" id="448386"/>
    <lineage>
        <taxon>Eukaryota</taxon>
        <taxon>Rhodophyta</taxon>
        <taxon>Florideophyceae</taxon>
        <taxon>Rhodymeniophycidae</taxon>
        <taxon>Gracilariales</taxon>
        <taxon>Gracilariaceae</taxon>
        <taxon>Gracilariopsis</taxon>
    </lineage>
</organism>
<evidence type="ECO:0000256" key="2">
    <source>
        <dbReference type="ARBA" id="ARBA00023125"/>
    </source>
</evidence>
<dbReference type="CDD" id="cd16100">
    <property type="entry name" value="ARID"/>
    <property type="match status" value="1"/>
</dbReference>
<dbReference type="OrthoDB" id="338531at2759"/>
<protein>
    <submittedName>
        <fullName evidence="7">AT-rich interactive domain-containing protein cfi-1</fullName>
    </submittedName>
</protein>
<dbReference type="STRING" id="448386.A0A2V3IYD2"/>
<dbReference type="GO" id="GO:0003677">
    <property type="term" value="F:DNA binding"/>
    <property type="evidence" value="ECO:0007669"/>
    <property type="project" value="UniProtKB-KW"/>
</dbReference>
<evidence type="ECO:0000256" key="3">
    <source>
        <dbReference type="ARBA" id="ARBA00023163"/>
    </source>
</evidence>
<gene>
    <name evidence="7" type="ORF">BWQ96_03150</name>
</gene>
<feature type="region of interest" description="Disordered" evidence="5">
    <location>
        <begin position="235"/>
        <end position="312"/>
    </location>
</feature>